<feature type="transmembrane region" description="Helical" evidence="7">
    <location>
        <begin position="457"/>
        <end position="479"/>
    </location>
</feature>
<dbReference type="EMBL" id="KI913957">
    <property type="protein sequence ID" value="ETW04673.1"/>
    <property type="molecule type" value="Genomic_DNA"/>
</dbReference>
<dbReference type="RefSeq" id="XP_008866111.1">
    <property type="nucleotide sequence ID" value="XM_008867889.1"/>
</dbReference>
<feature type="transmembrane region" description="Helical" evidence="7">
    <location>
        <begin position="345"/>
        <end position="363"/>
    </location>
</feature>
<dbReference type="eggNOG" id="KOG0065">
    <property type="taxonomic scope" value="Eukaryota"/>
</dbReference>
<accession>A0A024UG99</accession>
<dbReference type="SUPFAM" id="SSF52540">
    <property type="entry name" value="P-loop containing nucleoside triphosphate hydrolases"/>
    <property type="match status" value="1"/>
</dbReference>
<dbReference type="STRING" id="157072.A0A024UG99"/>
<evidence type="ECO:0000313" key="9">
    <source>
        <dbReference type="EMBL" id="ETW04673.1"/>
    </source>
</evidence>
<dbReference type="GO" id="GO:0140359">
    <property type="term" value="F:ABC-type transporter activity"/>
    <property type="evidence" value="ECO:0007669"/>
    <property type="project" value="InterPro"/>
</dbReference>
<name>A0A024UG99_9STRA</name>
<gene>
    <name evidence="9" type="ORF">H310_03837</name>
</gene>
<organism evidence="9">
    <name type="scientific">Aphanomyces invadans</name>
    <dbReference type="NCBI Taxonomy" id="157072"/>
    <lineage>
        <taxon>Eukaryota</taxon>
        <taxon>Sar</taxon>
        <taxon>Stramenopiles</taxon>
        <taxon>Oomycota</taxon>
        <taxon>Saprolegniomycetes</taxon>
        <taxon>Saprolegniales</taxon>
        <taxon>Verrucalvaceae</taxon>
        <taxon>Aphanomyces</taxon>
    </lineage>
</organism>
<dbReference type="GeneID" id="20080887"/>
<evidence type="ECO:0000256" key="7">
    <source>
        <dbReference type="SAM" id="Phobius"/>
    </source>
</evidence>
<sequence>MSRTSNASSPDVDKTSPPSADGFLADGSEKFHAMLANYLEIATGNVSLAAAVTVATKDNELPTLFNHTRKSVKGLTRSSKHVVRKDILHSVSGVFKPATMTLLLGQPSSGKSSLMKMLAGRFPIEKNIAFGGEILYNGSDRAEVLSQLPQFASHMGQRDNHYPTLTVQETLAFALQACSGGRVPERVMDSLKHGTPEENAEATQILTALYHVYPDVVERQLGLSMCKDTIVRNTMLRGVSGGERKRVTIGEMEFGMKQVSLMDEISTGLDSAATYDIRVSFDLFDDVVVMNKGHILYHGPCNRALPYFESLGQCLHSKIRLQNPFGPSAMQLVRRQMQVMMRNTAFVKTRAFMVVVMALLYSTTFYQVDAQLAQVMYGVIFQALLFLALGQVALLPAILEARDIFCKQRGAHFFRTLSFVLAQTITQIPFSVAEALTFGTIIYWISGFVADVGAFVVYELILLLTNILFASWFFFVAVASPDLHGSS</sequence>
<feature type="transmembrane region" description="Helical" evidence="7">
    <location>
        <begin position="420"/>
        <end position="445"/>
    </location>
</feature>
<keyword evidence="4 7" id="KW-1133">Transmembrane helix</keyword>
<dbReference type="OrthoDB" id="77750at2759"/>
<evidence type="ECO:0000256" key="5">
    <source>
        <dbReference type="ARBA" id="ARBA00023136"/>
    </source>
</evidence>
<evidence type="ECO:0000256" key="6">
    <source>
        <dbReference type="SAM" id="MobiDB-lite"/>
    </source>
</evidence>
<feature type="transmembrane region" description="Helical" evidence="7">
    <location>
        <begin position="375"/>
        <end position="399"/>
    </location>
</feature>
<dbReference type="PROSITE" id="PS50893">
    <property type="entry name" value="ABC_TRANSPORTER_2"/>
    <property type="match status" value="1"/>
</dbReference>
<dbReference type="Gene3D" id="3.40.50.300">
    <property type="entry name" value="P-loop containing nucleotide triphosphate hydrolases"/>
    <property type="match status" value="1"/>
</dbReference>
<feature type="region of interest" description="Disordered" evidence="6">
    <location>
        <begin position="1"/>
        <end position="23"/>
    </location>
</feature>
<evidence type="ECO:0000256" key="2">
    <source>
        <dbReference type="ARBA" id="ARBA00022448"/>
    </source>
</evidence>
<keyword evidence="2" id="KW-0813">Transport</keyword>
<dbReference type="eggNOG" id="KOG0061">
    <property type="taxonomic scope" value="Eukaryota"/>
</dbReference>
<protein>
    <recommendedName>
        <fullName evidence="8">ABC transporter domain-containing protein</fullName>
    </recommendedName>
</protein>
<keyword evidence="3 7" id="KW-0812">Transmembrane</keyword>
<dbReference type="GO" id="GO:0016020">
    <property type="term" value="C:membrane"/>
    <property type="evidence" value="ECO:0007669"/>
    <property type="project" value="UniProtKB-SubCell"/>
</dbReference>
<reference evidence="9" key="1">
    <citation type="submission" date="2013-12" db="EMBL/GenBank/DDBJ databases">
        <title>The Genome Sequence of Aphanomyces invadans NJM9701.</title>
        <authorList>
            <consortium name="The Broad Institute Genomics Platform"/>
            <person name="Russ C."/>
            <person name="Tyler B."/>
            <person name="van West P."/>
            <person name="Dieguez-Uribeondo J."/>
            <person name="Young S.K."/>
            <person name="Zeng Q."/>
            <person name="Gargeya S."/>
            <person name="Fitzgerald M."/>
            <person name="Abouelleil A."/>
            <person name="Alvarado L."/>
            <person name="Chapman S.B."/>
            <person name="Gainer-Dewar J."/>
            <person name="Goldberg J."/>
            <person name="Griggs A."/>
            <person name="Gujja S."/>
            <person name="Hansen M."/>
            <person name="Howarth C."/>
            <person name="Imamovic A."/>
            <person name="Ireland A."/>
            <person name="Larimer J."/>
            <person name="McCowan C."/>
            <person name="Murphy C."/>
            <person name="Pearson M."/>
            <person name="Poon T.W."/>
            <person name="Priest M."/>
            <person name="Roberts A."/>
            <person name="Saif S."/>
            <person name="Shea T."/>
            <person name="Sykes S."/>
            <person name="Wortman J."/>
            <person name="Nusbaum C."/>
            <person name="Birren B."/>
        </authorList>
    </citation>
    <scope>NUCLEOTIDE SEQUENCE [LARGE SCALE GENOMIC DNA]</scope>
    <source>
        <strain evidence="9">NJM9701</strain>
    </source>
</reference>
<dbReference type="GO" id="GO:0016887">
    <property type="term" value="F:ATP hydrolysis activity"/>
    <property type="evidence" value="ECO:0007669"/>
    <property type="project" value="InterPro"/>
</dbReference>
<evidence type="ECO:0000256" key="3">
    <source>
        <dbReference type="ARBA" id="ARBA00022692"/>
    </source>
</evidence>
<dbReference type="Pfam" id="PF01061">
    <property type="entry name" value="ABC2_membrane"/>
    <property type="match status" value="1"/>
</dbReference>
<dbReference type="AlphaFoldDB" id="A0A024UG99"/>
<dbReference type="InterPro" id="IPR003439">
    <property type="entry name" value="ABC_transporter-like_ATP-bd"/>
</dbReference>
<dbReference type="Pfam" id="PF00005">
    <property type="entry name" value="ABC_tran"/>
    <property type="match status" value="1"/>
</dbReference>
<evidence type="ECO:0000256" key="4">
    <source>
        <dbReference type="ARBA" id="ARBA00022989"/>
    </source>
</evidence>
<dbReference type="PANTHER" id="PTHR19241">
    <property type="entry name" value="ATP-BINDING CASSETTE TRANSPORTER"/>
    <property type="match status" value="1"/>
</dbReference>
<dbReference type="VEuPathDB" id="FungiDB:H310_03837"/>
<dbReference type="GO" id="GO:0005524">
    <property type="term" value="F:ATP binding"/>
    <property type="evidence" value="ECO:0007669"/>
    <property type="project" value="InterPro"/>
</dbReference>
<evidence type="ECO:0000259" key="8">
    <source>
        <dbReference type="PROSITE" id="PS50893"/>
    </source>
</evidence>
<proteinExistence type="predicted"/>
<evidence type="ECO:0000256" key="1">
    <source>
        <dbReference type="ARBA" id="ARBA00004141"/>
    </source>
</evidence>
<comment type="subcellular location">
    <subcellularLocation>
        <location evidence="1">Membrane</location>
        <topology evidence="1">Multi-pass membrane protein</topology>
    </subcellularLocation>
</comment>
<dbReference type="InterPro" id="IPR027417">
    <property type="entry name" value="P-loop_NTPase"/>
</dbReference>
<feature type="domain" description="ABC transporter" evidence="8">
    <location>
        <begin position="70"/>
        <end position="341"/>
    </location>
</feature>
<keyword evidence="5 7" id="KW-0472">Membrane</keyword>
<dbReference type="InterPro" id="IPR013525">
    <property type="entry name" value="ABC2_TM"/>
</dbReference>